<name>W1TYY5_9FIRM</name>
<feature type="compositionally biased region" description="Low complexity" evidence="1">
    <location>
        <begin position="10"/>
        <end position="21"/>
    </location>
</feature>
<feature type="region of interest" description="Disordered" evidence="1">
    <location>
        <begin position="1"/>
        <end position="22"/>
    </location>
</feature>
<organism evidence="2 3">
    <name type="scientific">Negativicoccus succinicivorans DORA_17_25</name>
    <dbReference type="NCBI Taxonomy" id="1403945"/>
    <lineage>
        <taxon>Bacteria</taxon>
        <taxon>Bacillati</taxon>
        <taxon>Bacillota</taxon>
        <taxon>Negativicutes</taxon>
        <taxon>Veillonellales</taxon>
        <taxon>Veillonellaceae</taxon>
        <taxon>Negativicoccus</taxon>
    </lineage>
</organism>
<accession>W1TYY5</accession>
<protein>
    <submittedName>
        <fullName evidence="2">Uncharacterized protein</fullName>
    </submittedName>
</protein>
<evidence type="ECO:0000313" key="3">
    <source>
        <dbReference type="Proteomes" id="UP000018840"/>
    </source>
</evidence>
<dbReference type="EMBL" id="AZMC01000278">
    <property type="protein sequence ID" value="ETI86772.1"/>
    <property type="molecule type" value="Genomic_DNA"/>
</dbReference>
<reference evidence="2 3" key="1">
    <citation type="submission" date="2013-12" db="EMBL/GenBank/DDBJ databases">
        <title>A Varibaculum cambriense genome reconstructed from a premature infant gut community with otherwise low bacterial novelty that shifts toward anaerobic metabolism during the third week of life.</title>
        <authorList>
            <person name="Brown C.T."/>
            <person name="Sharon I."/>
            <person name="Thomas B.C."/>
            <person name="Castelle C.J."/>
            <person name="Morowitz M.J."/>
            <person name="Banfield J.F."/>
        </authorList>
    </citation>
    <scope>NUCLEOTIDE SEQUENCE [LARGE SCALE GENOMIC DNA]</scope>
    <source>
        <strain evidence="3">DORA_17_25</strain>
    </source>
</reference>
<dbReference type="Proteomes" id="UP000018840">
    <property type="component" value="Unassembled WGS sequence"/>
</dbReference>
<sequence>MAELADAPDLGSGALRRGGSSPFSRTNFIAPFEVLFFLPKNVIINELELFI</sequence>
<gene>
    <name evidence="2" type="ORF">Q612_NSC00278G0002</name>
</gene>
<evidence type="ECO:0000313" key="2">
    <source>
        <dbReference type="EMBL" id="ETI86772.1"/>
    </source>
</evidence>
<evidence type="ECO:0000256" key="1">
    <source>
        <dbReference type="SAM" id="MobiDB-lite"/>
    </source>
</evidence>
<comment type="caution">
    <text evidence="2">The sequence shown here is derived from an EMBL/GenBank/DDBJ whole genome shotgun (WGS) entry which is preliminary data.</text>
</comment>
<proteinExistence type="predicted"/>
<dbReference type="AlphaFoldDB" id="W1TYY5"/>